<dbReference type="Proteomes" id="UP001589532">
    <property type="component" value="Unassembled WGS sequence"/>
</dbReference>
<keyword evidence="1" id="KW-0812">Transmembrane</keyword>
<keyword evidence="1" id="KW-0472">Membrane</keyword>
<proteinExistence type="predicted"/>
<comment type="caution">
    <text evidence="3">The sequence shown here is derived from an EMBL/GenBank/DDBJ whole genome shotgun (WGS) entry which is preliminary data.</text>
</comment>
<sequence length="96" mass="10464">MIVGATVAMDRLPRLRHLAKPVIAVGTMSLTAYVGHFVAQSVLSVPGGTGTQQSWMPLLMFIGGAIAFASIWSRFFRRGPLEYLLNASTKPAKYIR</sequence>
<organism evidence="3 4">
    <name type="scientific">Nonomuraea helvata</name>
    <dbReference type="NCBI Taxonomy" id="37484"/>
    <lineage>
        <taxon>Bacteria</taxon>
        <taxon>Bacillati</taxon>
        <taxon>Actinomycetota</taxon>
        <taxon>Actinomycetes</taxon>
        <taxon>Streptosporangiales</taxon>
        <taxon>Streptosporangiaceae</taxon>
        <taxon>Nonomuraea</taxon>
    </lineage>
</organism>
<name>A0ABV5RUU3_9ACTN</name>
<evidence type="ECO:0000256" key="1">
    <source>
        <dbReference type="SAM" id="Phobius"/>
    </source>
</evidence>
<evidence type="ECO:0000259" key="2">
    <source>
        <dbReference type="Pfam" id="PF04235"/>
    </source>
</evidence>
<keyword evidence="1" id="KW-1133">Transmembrane helix</keyword>
<feature type="domain" description="DUF418" evidence="2">
    <location>
        <begin position="7"/>
        <end position="86"/>
    </location>
</feature>
<accession>A0ABV5RUU3</accession>
<protein>
    <submittedName>
        <fullName evidence="3">DUF418 domain-containing protein</fullName>
    </submittedName>
</protein>
<dbReference type="Pfam" id="PF04235">
    <property type="entry name" value="DUF418"/>
    <property type="match status" value="1"/>
</dbReference>
<feature type="transmembrane region" description="Helical" evidence="1">
    <location>
        <begin position="55"/>
        <end position="76"/>
    </location>
</feature>
<dbReference type="InterPro" id="IPR007349">
    <property type="entry name" value="DUF418"/>
</dbReference>
<dbReference type="RefSeq" id="WP_378520755.1">
    <property type="nucleotide sequence ID" value="NZ_BAAAXV010000009.1"/>
</dbReference>
<gene>
    <name evidence="3" type="ORF">ACFFSA_08935</name>
</gene>
<evidence type="ECO:0000313" key="4">
    <source>
        <dbReference type="Proteomes" id="UP001589532"/>
    </source>
</evidence>
<evidence type="ECO:0000313" key="3">
    <source>
        <dbReference type="EMBL" id="MFB9623205.1"/>
    </source>
</evidence>
<dbReference type="EMBL" id="JBHMBW010000005">
    <property type="protein sequence ID" value="MFB9623205.1"/>
    <property type="molecule type" value="Genomic_DNA"/>
</dbReference>
<keyword evidence="4" id="KW-1185">Reference proteome</keyword>
<reference evidence="3 4" key="1">
    <citation type="submission" date="2024-09" db="EMBL/GenBank/DDBJ databases">
        <authorList>
            <person name="Sun Q."/>
            <person name="Mori K."/>
        </authorList>
    </citation>
    <scope>NUCLEOTIDE SEQUENCE [LARGE SCALE GENOMIC DNA]</scope>
    <source>
        <strain evidence="3 4">JCM 3143</strain>
    </source>
</reference>
<feature type="transmembrane region" description="Helical" evidence="1">
    <location>
        <begin position="21"/>
        <end position="43"/>
    </location>
</feature>